<dbReference type="Pfam" id="PF00158">
    <property type="entry name" value="Sigma54_activat"/>
    <property type="match status" value="1"/>
</dbReference>
<evidence type="ECO:0000256" key="3">
    <source>
        <dbReference type="ARBA" id="ARBA00023015"/>
    </source>
</evidence>
<dbReference type="GO" id="GO:0043565">
    <property type="term" value="F:sequence-specific DNA binding"/>
    <property type="evidence" value="ECO:0007669"/>
    <property type="project" value="InterPro"/>
</dbReference>
<dbReference type="SMART" id="SM00382">
    <property type="entry name" value="AAA"/>
    <property type="match status" value="1"/>
</dbReference>
<evidence type="ECO:0000313" key="7">
    <source>
        <dbReference type="Proteomes" id="UP000187735"/>
    </source>
</evidence>
<dbReference type="Gene3D" id="3.40.50.300">
    <property type="entry name" value="P-loop containing nucleotide triphosphate hydrolases"/>
    <property type="match status" value="1"/>
</dbReference>
<dbReference type="Gene3D" id="1.10.8.60">
    <property type="match status" value="1"/>
</dbReference>
<dbReference type="PROSITE" id="PS50045">
    <property type="entry name" value="SIGMA54_INTERACT_4"/>
    <property type="match status" value="1"/>
</dbReference>
<dbReference type="KEGG" id="fmr:Fuma_06364"/>
<dbReference type="SUPFAM" id="SSF46689">
    <property type="entry name" value="Homeodomain-like"/>
    <property type="match status" value="1"/>
</dbReference>
<dbReference type="InterPro" id="IPR058031">
    <property type="entry name" value="AAA_lid_NorR"/>
</dbReference>
<keyword evidence="3" id="KW-0805">Transcription regulation</keyword>
<protein>
    <submittedName>
        <fullName evidence="6">Transcriptional regulatory protein ZraR</fullName>
    </submittedName>
</protein>
<evidence type="ECO:0000256" key="2">
    <source>
        <dbReference type="ARBA" id="ARBA00022840"/>
    </source>
</evidence>
<name>A0A1P8WRK4_9PLAN</name>
<dbReference type="Pfam" id="PF02954">
    <property type="entry name" value="HTH_8"/>
    <property type="match status" value="1"/>
</dbReference>
<keyword evidence="1" id="KW-0547">Nucleotide-binding</keyword>
<dbReference type="InterPro" id="IPR025662">
    <property type="entry name" value="Sigma_54_int_dom_ATP-bd_1"/>
</dbReference>
<dbReference type="InterPro" id="IPR002197">
    <property type="entry name" value="HTH_Fis"/>
</dbReference>
<accession>A0A1P8WRK4</accession>
<dbReference type="Pfam" id="PF25601">
    <property type="entry name" value="AAA_lid_14"/>
    <property type="match status" value="1"/>
</dbReference>
<dbReference type="Proteomes" id="UP000187735">
    <property type="component" value="Chromosome"/>
</dbReference>
<keyword evidence="4" id="KW-0804">Transcription</keyword>
<dbReference type="InterPro" id="IPR009057">
    <property type="entry name" value="Homeodomain-like_sf"/>
</dbReference>
<keyword evidence="2" id="KW-0067">ATP-binding</keyword>
<evidence type="ECO:0000313" key="6">
    <source>
        <dbReference type="EMBL" id="APZ96691.1"/>
    </source>
</evidence>
<organism evidence="6 7">
    <name type="scientific">Fuerstiella marisgermanici</name>
    <dbReference type="NCBI Taxonomy" id="1891926"/>
    <lineage>
        <taxon>Bacteria</taxon>
        <taxon>Pseudomonadati</taxon>
        <taxon>Planctomycetota</taxon>
        <taxon>Planctomycetia</taxon>
        <taxon>Planctomycetales</taxon>
        <taxon>Planctomycetaceae</taxon>
        <taxon>Fuerstiella</taxon>
    </lineage>
</organism>
<dbReference type="GO" id="GO:0006355">
    <property type="term" value="P:regulation of DNA-templated transcription"/>
    <property type="evidence" value="ECO:0007669"/>
    <property type="project" value="InterPro"/>
</dbReference>
<dbReference type="CDD" id="cd00009">
    <property type="entry name" value="AAA"/>
    <property type="match status" value="1"/>
</dbReference>
<dbReference type="STRING" id="1891926.Fuma_06364"/>
<evidence type="ECO:0000256" key="1">
    <source>
        <dbReference type="ARBA" id="ARBA00022741"/>
    </source>
</evidence>
<dbReference type="EMBL" id="CP017641">
    <property type="protein sequence ID" value="APZ96691.1"/>
    <property type="molecule type" value="Genomic_DNA"/>
</dbReference>
<dbReference type="InterPro" id="IPR027417">
    <property type="entry name" value="P-loop_NTPase"/>
</dbReference>
<evidence type="ECO:0000259" key="5">
    <source>
        <dbReference type="PROSITE" id="PS50045"/>
    </source>
</evidence>
<proteinExistence type="predicted"/>
<evidence type="ECO:0000256" key="4">
    <source>
        <dbReference type="ARBA" id="ARBA00023163"/>
    </source>
</evidence>
<keyword evidence="7" id="KW-1185">Reference proteome</keyword>
<dbReference type="PANTHER" id="PTHR32071">
    <property type="entry name" value="TRANSCRIPTIONAL REGULATORY PROTEIN"/>
    <property type="match status" value="1"/>
</dbReference>
<dbReference type="InterPro" id="IPR003593">
    <property type="entry name" value="AAA+_ATPase"/>
</dbReference>
<dbReference type="SUPFAM" id="SSF52540">
    <property type="entry name" value="P-loop containing nucleoside triphosphate hydrolases"/>
    <property type="match status" value="1"/>
</dbReference>
<feature type="domain" description="Sigma-54 factor interaction" evidence="5">
    <location>
        <begin position="151"/>
        <end position="380"/>
    </location>
</feature>
<dbReference type="PRINTS" id="PR01590">
    <property type="entry name" value="HTHFIS"/>
</dbReference>
<gene>
    <name evidence="6" type="primary">zraR_13</name>
    <name evidence="6" type="ORF">Fuma_06364</name>
</gene>
<dbReference type="GO" id="GO:0005524">
    <property type="term" value="F:ATP binding"/>
    <property type="evidence" value="ECO:0007669"/>
    <property type="project" value="UniProtKB-KW"/>
</dbReference>
<dbReference type="AlphaFoldDB" id="A0A1P8WRK4"/>
<dbReference type="InterPro" id="IPR002078">
    <property type="entry name" value="Sigma_54_int"/>
</dbReference>
<dbReference type="PROSITE" id="PS00675">
    <property type="entry name" value="SIGMA54_INTERACT_1"/>
    <property type="match status" value="1"/>
</dbReference>
<dbReference type="Gene3D" id="1.10.10.60">
    <property type="entry name" value="Homeodomain-like"/>
    <property type="match status" value="1"/>
</dbReference>
<reference evidence="6 7" key="1">
    <citation type="journal article" date="2016" name="Front. Microbiol.">
        <title>Fuerstia marisgermanicae gen. nov., sp. nov., an Unusual Member of the Phylum Planctomycetes from the German Wadden Sea.</title>
        <authorList>
            <person name="Kohn T."/>
            <person name="Heuer A."/>
            <person name="Jogler M."/>
            <person name="Vollmers J."/>
            <person name="Boedeker C."/>
            <person name="Bunk B."/>
            <person name="Rast P."/>
            <person name="Borchert D."/>
            <person name="Glockner I."/>
            <person name="Freese H.M."/>
            <person name="Klenk H.P."/>
            <person name="Overmann J."/>
            <person name="Kaster A.K."/>
            <person name="Rohde M."/>
            <person name="Wiegand S."/>
            <person name="Jogler C."/>
        </authorList>
    </citation>
    <scope>NUCLEOTIDE SEQUENCE [LARGE SCALE GENOMIC DNA]</scope>
    <source>
        <strain evidence="6 7">NH11</strain>
    </source>
</reference>
<sequence length="478" mass="52465">MDSVDLLVLCSSQPDLLRNIGTRLASRFRLLESYSLAEASQMVQLHRPALALLDLRHANAQRFNRAWALGQNVETTKLIVLTAPGELTEDRIPVELQGRVALVECKLPGENGSAILKCAESLLTGFTSVHAKEANGVRNDQIEQPSIAEKCRTRTPALQQILKRLEVAARHDVTILLIGETGSGKTHLARMIHESSSRRDEPLLTVACGALPGELIESELFGHVKGAFTSAHADKEGKFLAAGRGTILLDEIDVLTPEQQVKLLRVIEDGLFEPVGSNATNKVAARIIAASNVELQPLVNSGRFRADLYYRLNTLSFVIPPLRSRLPDIEPLARHFVNLHAASHSITINKIDDAFIAALVRYPWPGNVREMENAIRSAVIYSQQGILTADTLPPNVLAGHVDETNAGGSSEESEIAALASQLPSESLGNRMELTEKQMIEQALLNNRFSRTKTAEQLGISRVTLYNKMKKYGMMQMSK</sequence>
<dbReference type="FunFam" id="3.40.50.300:FF:000006">
    <property type="entry name" value="DNA-binding transcriptional regulator NtrC"/>
    <property type="match status" value="1"/>
</dbReference>